<protein>
    <recommendedName>
        <fullName evidence="4">DUF885 domain-containing protein</fullName>
    </recommendedName>
</protein>
<dbReference type="EMBL" id="VCGU01000458">
    <property type="protein sequence ID" value="TRY63339.1"/>
    <property type="molecule type" value="Genomic_DNA"/>
</dbReference>
<sequence>MVPRQPHLLWILVANLTFGFVSTQVLNETCVWRSVKDNNTQDSVLGLSQDFLEFKQRFNPIMASFRGFHQFDDKLPPFNEACYHDMRKACDIFIQRTDAVLKGDVSDLDALYISTIKWECRMFQEGVDLKTYVLANVGHFQGLQSTMIDFLNNQEHLYDFSNVTDLEKPLIRLQSLPKLMDDITTLLRQGIDIGMTISRQNMPKIKSQFQAIQGQLPENSTLFKVFKELPNQFGEDSVRAIQDRAKSFIGNQLMPAYQKLENFISNEYESHARKTAGIFSFPNGRNIYQKCLEFYTTIDDITAEEIHQIGLEEVRNLKKSMLDVMKDLNVNMTFQEFSSYVRDTPGQTFQTQEELLDYFQSLLSDVINPKLPLIVPRELLNDQILKPSILPSPPGSGGLASFNSGSVDGKRAGAIFINLENLNAIKKFELMTLMMHEGNPGHNFHSGFKEKSPALPHLAYPPFGRHVTVPANFPIYSALSEGWGLYSEYLGLELGLYKDPYDLIGFYSWNLLRAARLVVDTGIHHYEWTAEKAVEYVLENTFLSRHWAEGQVNRYIDWPGQATAYKIGERYIKKMRLKYEELFGDQLSLPEFHRRILTCQVPLDKLEQCLGILDEMNGDPVVSALHNSSFNALPVISVIAVSLFTVVLMKTHVRQQ</sequence>
<keyword evidence="3" id="KW-1185">Reference proteome</keyword>
<gene>
    <name evidence="2" type="ORF">TCAL_02625</name>
</gene>
<dbReference type="OMA" id="GMEVVRI"/>
<evidence type="ECO:0000313" key="2">
    <source>
        <dbReference type="EMBL" id="TRY63339.1"/>
    </source>
</evidence>
<feature type="signal peptide" evidence="1">
    <location>
        <begin position="1"/>
        <end position="23"/>
    </location>
</feature>
<organism evidence="2 3">
    <name type="scientific">Tigriopus californicus</name>
    <name type="common">Marine copepod</name>
    <dbReference type="NCBI Taxonomy" id="6832"/>
    <lineage>
        <taxon>Eukaryota</taxon>
        <taxon>Metazoa</taxon>
        <taxon>Ecdysozoa</taxon>
        <taxon>Arthropoda</taxon>
        <taxon>Crustacea</taxon>
        <taxon>Multicrustacea</taxon>
        <taxon>Hexanauplia</taxon>
        <taxon>Copepoda</taxon>
        <taxon>Harpacticoida</taxon>
        <taxon>Harpacticidae</taxon>
        <taxon>Tigriopus</taxon>
    </lineage>
</organism>
<accession>A0A553NDB2</accession>
<feature type="chain" id="PRO_5021792024" description="DUF885 domain-containing protein" evidence="1">
    <location>
        <begin position="24"/>
        <end position="656"/>
    </location>
</feature>
<dbReference type="Pfam" id="PF05960">
    <property type="entry name" value="DUF885"/>
    <property type="match status" value="1"/>
</dbReference>
<dbReference type="OrthoDB" id="5959877at2759"/>
<dbReference type="InterPro" id="IPR010281">
    <property type="entry name" value="DUF885"/>
</dbReference>
<keyword evidence="1" id="KW-0732">Signal</keyword>
<dbReference type="PANTHER" id="PTHR33361:SF2">
    <property type="entry name" value="DUF885 DOMAIN-CONTAINING PROTEIN"/>
    <property type="match status" value="1"/>
</dbReference>
<proteinExistence type="predicted"/>
<evidence type="ECO:0008006" key="4">
    <source>
        <dbReference type="Google" id="ProtNLM"/>
    </source>
</evidence>
<dbReference type="Proteomes" id="UP000318571">
    <property type="component" value="Chromosome 10"/>
</dbReference>
<dbReference type="PANTHER" id="PTHR33361">
    <property type="entry name" value="GLR0591 PROTEIN"/>
    <property type="match status" value="1"/>
</dbReference>
<dbReference type="AlphaFoldDB" id="A0A553NDB2"/>
<evidence type="ECO:0000256" key="1">
    <source>
        <dbReference type="SAM" id="SignalP"/>
    </source>
</evidence>
<evidence type="ECO:0000313" key="3">
    <source>
        <dbReference type="Proteomes" id="UP000318571"/>
    </source>
</evidence>
<comment type="caution">
    <text evidence="2">The sequence shown here is derived from an EMBL/GenBank/DDBJ whole genome shotgun (WGS) entry which is preliminary data.</text>
</comment>
<reference evidence="2 3" key="1">
    <citation type="journal article" date="2018" name="Nat. Ecol. Evol.">
        <title>Genomic signatures of mitonuclear coevolution across populations of Tigriopus californicus.</title>
        <authorList>
            <person name="Barreto F.S."/>
            <person name="Watson E.T."/>
            <person name="Lima T.G."/>
            <person name="Willett C.S."/>
            <person name="Edmands S."/>
            <person name="Li W."/>
            <person name="Burton R.S."/>
        </authorList>
    </citation>
    <scope>NUCLEOTIDE SEQUENCE [LARGE SCALE GENOMIC DNA]</scope>
    <source>
        <strain evidence="2 3">San Diego</strain>
    </source>
</reference>
<name>A0A553NDB2_TIGCA</name>